<protein>
    <recommendedName>
        <fullName evidence="4">Peptidase S1 domain-containing protein</fullName>
    </recommendedName>
</protein>
<dbReference type="GO" id="GO:0006508">
    <property type="term" value="P:proteolysis"/>
    <property type="evidence" value="ECO:0007669"/>
    <property type="project" value="InterPro"/>
</dbReference>
<dbReference type="Pfam" id="PF00089">
    <property type="entry name" value="Trypsin"/>
    <property type="match status" value="1"/>
</dbReference>
<evidence type="ECO:0000313" key="6">
    <source>
        <dbReference type="Proteomes" id="UP000092460"/>
    </source>
</evidence>
<dbReference type="GO" id="GO:0004252">
    <property type="term" value="F:serine-type endopeptidase activity"/>
    <property type="evidence" value="ECO:0007669"/>
    <property type="project" value="InterPro"/>
</dbReference>
<dbReference type="InterPro" id="IPR043504">
    <property type="entry name" value="Peptidase_S1_PA_chymotrypsin"/>
</dbReference>
<dbReference type="InterPro" id="IPR009003">
    <property type="entry name" value="Peptidase_S1_PA"/>
</dbReference>
<evidence type="ECO:0000256" key="1">
    <source>
        <dbReference type="ARBA" id="ARBA00023157"/>
    </source>
</evidence>
<dbReference type="InterPro" id="IPR001254">
    <property type="entry name" value="Trypsin_dom"/>
</dbReference>
<name>A0A1B0AV03_9MUSC</name>
<evidence type="ECO:0000256" key="3">
    <source>
        <dbReference type="SAM" id="SignalP"/>
    </source>
</evidence>
<dbReference type="EnsemblMetazoa" id="GPPI009591-RA">
    <property type="protein sequence ID" value="GPPI009591-PA"/>
    <property type="gene ID" value="GPPI009591"/>
</dbReference>
<reference evidence="5" key="2">
    <citation type="submission" date="2020-05" db="UniProtKB">
        <authorList>
            <consortium name="EnsemblMetazoa"/>
        </authorList>
    </citation>
    <scope>IDENTIFICATION</scope>
    <source>
        <strain evidence="5">IAEA</strain>
    </source>
</reference>
<organism evidence="5 6">
    <name type="scientific">Glossina palpalis gambiensis</name>
    <dbReference type="NCBI Taxonomy" id="67801"/>
    <lineage>
        <taxon>Eukaryota</taxon>
        <taxon>Metazoa</taxon>
        <taxon>Ecdysozoa</taxon>
        <taxon>Arthropoda</taxon>
        <taxon>Hexapoda</taxon>
        <taxon>Insecta</taxon>
        <taxon>Pterygota</taxon>
        <taxon>Neoptera</taxon>
        <taxon>Endopterygota</taxon>
        <taxon>Diptera</taxon>
        <taxon>Brachycera</taxon>
        <taxon>Muscomorpha</taxon>
        <taxon>Hippoboscoidea</taxon>
        <taxon>Glossinidae</taxon>
        <taxon>Glossina</taxon>
    </lineage>
</organism>
<dbReference type="EMBL" id="JXJN01003855">
    <property type="status" value="NOT_ANNOTATED_CDS"/>
    <property type="molecule type" value="Genomic_DNA"/>
</dbReference>
<dbReference type="PANTHER" id="PTHR24256">
    <property type="entry name" value="TRYPTASE-RELATED"/>
    <property type="match status" value="1"/>
</dbReference>
<dbReference type="SMART" id="SM00020">
    <property type="entry name" value="Tryp_SPc"/>
    <property type="match status" value="1"/>
</dbReference>
<keyword evidence="3" id="KW-0732">Signal</keyword>
<keyword evidence="1" id="KW-1015">Disulfide bond</keyword>
<dbReference type="Gene3D" id="2.40.10.10">
    <property type="entry name" value="Trypsin-like serine proteases"/>
    <property type="match status" value="1"/>
</dbReference>
<evidence type="ECO:0000256" key="2">
    <source>
        <dbReference type="ARBA" id="ARBA00024195"/>
    </source>
</evidence>
<proteinExistence type="inferred from homology"/>
<dbReference type="InterPro" id="IPR051487">
    <property type="entry name" value="Ser/Thr_Proteases_Immune/Dev"/>
</dbReference>
<dbReference type="STRING" id="67801.A0A1B0AV03"/>
<keyword evidence="6" id="KW-1185">Reference proteome</keyword>
<evidence type="ECO:0000259" key="4">
    <source>
        <dbReference type="PROSITE" id="PS50240"/>
    </source>
</evidence>
<reference evidence="6" key="1">
    <citation type="submission" date="2015-01" db="EMBL/GenBank/DDBJ databases">
        <authorList>
            <person name="Aksoy S."/>
            <person name="Warren W."/>
            <person name="Wilson R.K."/>
        </authorList>
    </citation>
    <scope>NUCLEOTIDE SEQUENCE [LARGE SCALE GENOMIC DNA]</scope>
    <source>
        <strain evidence="6">IAEA</strain>
    </source>
</reference>
<feature type="chain" id="PRO_5008404242" description="Peptidase S1 domain-containing protein" evidence="3">
    <location>
        <begin position="20"/>
        <end position="303"/>
    </location>
</feature>
<dbReference type="Proteomes" id="UP000092460">
    <property type="component" value="Unassembled WGS sequence"/>
</dbReference>
<accession>A0A1B0AV03</accession>
<dbReference type="PROSITE" id="PS50240">
    <property type="entry name" value="TRYPSIN_DOM"/>
    <property type="match status" value="1"/>
</dbReference>
<dbReference type="AlphaFoldDB" id="A0A1B0AV03"/>
<dbReference type="SUPFAM" id="SSF50494">
    <property type="entry name" value="Trypsin-like serine proteases"/>
    <property type="match status" value="1"/>
</dbReference>
<comment type="similarity">
    <text evidence="2">Belongs to the peptidase S1 family. CLIP subfamily.</text>
</comment>
<evidence type="ECO:0000313" key="5">
    <source>
        <dbReference type="EnsemblMetazoa" id="GPPI009591-PA"/>
    </source>
</evidence>
<feature type="signal peptide" evidence="3">
    <location>
        <begin position="1"/>
        <end position="19"/>
    </location>
</feature>
<feature type="domain" description="Peptidase S1" evidence="4">
    <location>
        <begin position="26"/>
        <end position="268"/>
    </location>
</feature>
<dbReference type="VEuPathDB" id="VectorBase:GPPI009591"/>
<sequence length="303" mass="34399">MSASSRLFLDFILLSIGFSLNLVKLNVKGNDELPHVFEHMVYVEIAQNKEQHDYFVGCILTENMILVSSNYESYRSGEQLIWDQYVVVGTRNHREKANTTEIIEVKRLISYAPPTFEDDYNKVELPSDVIPEVALIVLKSDITMRLKNISVMPLPRFQFATDYKECVVVSWGNNLDRSSEYDEVKEYVVNIVDQATCNPAVNSFHYRFCIDFNDICHIAPGSPVVCDGELIGLVTDEPNCRPGSMIAVNLRACDNIHYHLDWIYSNIEDPLLPTPSSSCALQLHIIIAILKSYLSLLLLLSSK</sequence>